<proteinExistence type="predicted"/>
<dbReference type="PANTHER" id="PTHR38444:SF1">
    <property type="entry name" value="ENTEROBACTIN BIOSYNTHESIS PROTEIN YBDZ"/>
    <property type="match status" value="1"/>
</dbReference>
<evidence type="ECO:0000313" key="2">
    <source>
        <dbReference type="EMBL" id="PML57979.1"/>
    </source>
</evidence>
<dbReference type="AlphaFoldDB" id="A0A2J6VZJ3"/>
<dbReference type="Gene3D" id="3.90.820.10">
    <property type="entry name" value="Structural Genomics, Unknown Function 30-nov-00 1gh9 Mol_id"/>
    <property type="match status" value="1"/>
</dbReference>
<dbReference type="SUPFAM" id="SSF160582">
    <property type="entry name" value="MbtH-like"/>
    <property type="match status" value="1"/>
</dbReference>
<name>A0A2J6VZJ3_9VIBR</name>
<evidence type="ECO:0000259" key="1">
    <source>
        <dbReference type="SMART" id="SM00923"/>
    </source>
</evidence>
<dbReference type="PANTHER" id="PTHR38444">
    <property type="entry name" value="ENTEROBACTIN BIOSYNTHESIS PROTEIN YBDZ"/>
    <property type="match status" value="1"/>
</dbReference>
<dbReference type="SMART" id="SM00923">
    <property type="entry name" value="MbtH"/>
    <property type="match status" value="1"/>
</dbReference>
<dbReference type="Pfam" id="PF03621">
    <property type="entry name" value="MbtH"/>
    <property type="match status" value="1"/>
</dbReference>
<dbReference type="InterPro" id="IPR038020">
    <property type="entry name" value="MbtH-like_sf"/>
</dbReference>
<dbReference type="GO" id="GO:0005829">
    <property type="term" value="C:cytosol"/>
    <property type="evidence" value="ECO:0007669"/>
    <property type="project" value="TreeGrafter"/>
</dbReference>
<gene>
    <name evidence="2" type="ORF">BCT74_18980</name>
</gene>
<organism evidence="2 3">
    <name type="scientific">Vibrio lentus</name>
    <dbReference type="NCBI Taxonomy" id="136468"/>
    <lineage>
        <taxon>Bacteria</taxon>
        <taxon>Pseudomonadati</taxon>
        <taxon>Pseudomonadota</taxon>
        <taxon>Gammaproteobacteria</taxon>
        <taxon>Vibrionales</taxon>
        <taxon>Vibrionaceae</taxon>
        <taxon>Vibrio</taxon>
    </lineage>
</organism>
<protein>
    <submittedName>
        <fullName evidence="2">Antibiotic synthesis protein MbtH</fullName>
    </submittedName>
</protein>
<sequence length="70" mass="8134">MSIDSPNTEFTVVINEQEQYSIWPTYHLVPNGWTEVGVKGNKEHCLAHIREVWTDMRPKSLRDAIDALEH</sequence>
<dbReference type="InterPro" id="IPR037407">
    <property type="entry name" value="MLP_fam"/>
</dbReference>
<feature type="domain" description="MbtH-like" evidence="1">
    <location>
        <begin position="1"/>
        <end position="51"/>
    </location>
</feature>
<accession>A0A2J6VZJ3</accession>
<evidence type="ECO:0000313" key="3">
    <source>
        <dbReference type="Proteomes" id="UP000235746"/>
    </source>
</evidence>
<dbReference type="InterPro" id="IPR005153">
    <property type="entry name" value="MbtH-like_dom"/>
</dbReference>
<dbReference type="EMBL" id="MCYL01000010">
    <property type="protein sequence ID" value="PML57979.1"/>
    <property type="molecule type" value="Genomic_DNA"/>
</dbReference>
<reference evidence="3" key="1">
    <citation type="submission" date="2016-07" db="EMBL/GenBank/DDBJ databases">
        <title>Nontailed viruses are major unrecognized killers of bacteria in the ocean.</title>
        <authorList>
            <person name="Kauffman K."/>
            <person name="Hussain F."/>
            <person name="Yang J."/>
            <person name="Arevalo P."/>
            <person name="Brown J."/>
            <person name="Cutler M."/>
            <person name="Kelly L."/>
            <person name="Polz M.F."/>
        </authorList>
    </citation>
    <scope>NUCLEOTIDE SEQUENCE [LARGE SCALE GENOMIC DNA]</scope>
    <source>
        <strain evidence="3">10N.261.51.B8</strain>
    </source>
</reference>
<dbReference type="GO" id="GO:0019290">
    <property type="term" value="P:siderophore biosynthetic process"/>
    <property type="evidence" value="ECO:0007669"/>
    <property type="project" value="TreeGrafter"/>
</dbReference>
<dbReference type="Proteomes" id="UP000235746">
    <property type="component" value="Unassembled WGS sequence"/>
</dbReference>
<comment type="caution">
    <text evidence="2">The sequence shown here is derived from an EMBL/GenBank/DDBJ whole genome shotgun (WGS) entry which is preliminary data.</text>
</comment>
<dbReference type="RefSeq" id="WP_065103530.1">
    <property type="nucleotide sequence ID" value="NZ_MCTT01000002.1"/>
</dbReference>